<feature type="transmembrane region" description="Helical" evidence="1">
    <location>
        <begin position="49"/>
        <end position="76"/>
    </location>
</feature>
<organism evidence="2 3">
    <name type="scientific">Roseovarius marisflavi</name>
    <dbReference type="NCBI Taxonomy" id="1054996"/>
    <lineage>
        <taxon>Bacteria</taxon>
        <taxon>Pseudomonadati</taxon>
        <taxon>Pseudomonadota</taxon>
        <taxon>Alphaproteobacteria</taxon>
        <taxon>Rhodobacterales</taxon>
        <taxon>Roseobacteraceae</taxon>
        <taxon>Roseovarius</taxon>
    </lineage>
</organism>
<keyword evidence="3" id="KW-1185">Reference proteome</keyword>
<evidence type="ECO:0008006" key="4">
    <source>
        <dbReference type="Google" id="ProtNLM"/>
    </source>
</evidence>
<proteinExistence type="predicted"/>
<keyword evidence="1" id="KW-0472">Membrane</keyword>
<dbReference type="EMBL" id="FRBN01000048">
    <property type="protein sequence ID" value="SHL82024.1"/>
    <property type="molecule type" value="Genomic_DNA"/>
</dbReference>
<dbReference type="InterPro" id="IPR021737">
    <property type="entry name" value="Phage_phiKZ_Orf197"/>
</dbReference>
<gene>
    <name evidence="2" type="ORF">SAMN05444414_1486</name>
</gene>
<dbReference type="Proteomes" id="UP000184191">
    <property type="component" value="Unassembled WGS sequence"/>
</dbReference>
<protein>
    <recommendedName>
        <fullName evidence="4">DUF3307 domain-containing protein</fullName>
    </recommendedName>
</protein>
<reference evidence="3" key="1">
    <citation type="submission" date="2016-11" db="EMBL/GenBank/DDBJ databases">
        <authorList>
            <person name="Varghese N."/>
            <person name="Submissions S."/>
        </authorList>
    </citation>
    <scope>NUCLEOTIDE SEQUENCE [LARGE SCALE GENOMIC DNA]</scope>
    <source>
        <strain evidence="3">DSM 29327</strain>
    </source>
</reference>
<evidence type="ECO:0000313" key="2">
    <source>
        <dbReference type="EMBL" id="SHL82024.1"/>
    </source>
</evidence>
<evidence type="ECO:0000313" key="3">
    <source>
        <dbReference type="Proteomes" id="UP000184191"/>
    </source>
</evidence>
<dbReference type="STRING" id="1054996.SAMN05444414_1486"/>
<dbReference type="RefSeq" id="WP_073200992.1">
    <property type="nucleotide sequence ID" value="NZ_FRBN01000048.1"/>
</dbReference>
<dbReference type="OrthoDB" id="558011at2"/>
<accession>A0A1M7DR83</accession>
<evidence type="ECO:0000256" key="1">
    <source>
        <dbReference type="SAM" id="Phobius"/>
    </source>
</evidence>
<keyword evidence="1" id="KW-1133">Transmembrane helix</keyword>
<name>A0A1M7DR83_9RHOB</name>
<keyword evidence="1" id="KW-0812">Transmembrane</keyword>
<sequence length="126" mass="14130">MSYDLLLVMLILFQTKHLVADFVFQSTWMIQTKGIYGHPGGLCHSGMHAVLGAAVLLFAPISIVMVVLISVAEFIVHYHVDWIKDRKLKELGFKASEKGFWILAGLDQFAHQVTYVGMLLVITRIA</sequence>
<dbReference type="AlphaFoldDB" id="A0A1M7DR83"/>
<dbReference type="Pfam" id="PF11750">
    <property type="entry name" value="DUF3307"/>
    <property type="match status" value="1"/>
</dbReference>